<dbReference type="EMBL" id="JBJQOH010000008">
    <property type="protein sequence ID" value="KAL3676468.1"/>
    <property type="molecule type" value="Genomic_DNA"/>
</dbReference>
<accession>A0ABD3GBA7</accession>
<name>A0ABD3GBA7_9MARC</name>
<comment type="caution">
    <text evidence="2">The sequence shown here is derived from an EMBL/GenBank/DDBJ whole genome shotgun (WGS) entry which is preliminary data.</text>
</comment>
<feature type="region of interest" description="Disordered" evidence="1">
    <location>
        <begin position="88"/>
        <end position="213"/>
    </location>
</feature>
<dbReference type="AlphaFoldDB" id="A0ABD3GBA7"/>
<organism evidence="2 3">
    <name type="scientific">Riccia sorocarpa</name>
    <dbReference type="NCBI Taxonomy" id="122646"/>
    <lineage>
        <taxon>Eukaryota</taxon>
        <taxon>Viridiplantae</taxon>
        <taxon>Streptophyta</taxon>
        <taxon>Embryophyta</taxon>
        <taxon>Marchantiophyta</taxon>
        <taxon>Marchantiopsida</taxon>
        <taxon>Marchantiidae</taxon>
        <taxon>Marchantiales</taxon>
        <taxon>Ricciaceae</taxon>
        <taxon>Riccia</taxon>
    </lineage>
</organism>
<keyword evidence="3" id="KW-1185">Reference proteome</keyword>
<proteinExistence type="predicted"/>
<evidence type="ECO:0000313" key="3">
    <source>
        <dbReference type="Proteomes" id="UP001633002"/>
    </source>
</evidence>
<gene>
    <name evidence="2" type="ORF">R1sor_026416</name>
</gene>
<reference evidence="2 3" key="1">
    <citation type="submission" date="2024-09" db="EMBL/GenBank/DDBJ databases">
        <title>Chromosome-scale assembly of Riccia sorocarpa.</title>
        <authorList>
            <person name="Paukszto L."/>
        </authorList>
    </citation>
    <scope>NUCLEOTIDE SEQUENCE [LARGE SCALE GENOMIC DNA]</scope>
    <source>
        <strain evidence="2">LP-2024</strain>
        <tissue evidence="2">Aerial parts of the thallus</tissue>
    </source>
</reference>
<protein>
    <submittedName>
        <fullName evidence="2">Uncharacterized protein</fullName>
    </submittedName>
</protein>
<sequence length="213" mass="23547">MCNAPVDGKLLVGSTEPTENIVYYDDLADHDFPDDSKMSLDDSAVLPGMEVRDEDTLDAYFDVTSEVLPMEAIRNYTIVDDIDTTKAWTLGPKHSSSRLKPTERAGTSRQWENVVGHVSPIPDNRAGPSQREEPSSPTGRLLRQLPPVDYRSQLKPANVSRPPREDIPDSAIPVEDNGAGPSQREESSSPRGRSLRQQAPVDYKSQLNPPKLI</sequence>
<evidence type="ECO:0000256" key="1">
    <source>
        <dbReference type="SAM" id="MobiDB-lite"/>
    </source>
</evidence>
<dbReference type="Proteomes" id="UP001633002">
    <property type="component" value="Unassembled WGS sequence"/>
</dbReference>
<evidence type="ECO:0000313" key="2">
    <source>
        <dbReference type="EMBL" id="KAL3676468.1"/>
    </source>
</evidence>